<proteinExistence type="inferred from homology"/>
<dbReference type="Gene3D" id="3.30.300.90">
    <property type="entry name" value="BolA-like"/>
    <property type="match status" value="1"/>
</dbReference>
<reference evidence="3 4" key="1">
    <citation type="journal article" date="2020" name="Microb. Ecol.">
        <title>Ecogenomics of the Marine Benthic Filamentous Cyanobacterium Adonisia.</title>
        <authorList>
            <person name="Walter J.M."/>
            <person name="Coutinho F.H."/>
            <person name="Leomil L."/>
            <person name="Hargreaves P.I."/>
            <person name="Campeao M.E."/>
            <person name="Vieira V.V."/>
            <person name="Silva B.S."/>
            <person name="Fistarol G.O."/>
            <person name="Salomon P.S."/>
            <person name="Sawabe T."/>
            <person name="Mino S."/>
            <person name="Hosokawa M."/>
            <person name="Miyashita H."/>
            <person name="Maruyama F."/>
            <person name="van Verk M.C."/>
            <person name="Dutilh B.E."/>
            <person name="Thompson C.C."/>
            <person name="Thompson F.L."/>
        </authorList>
    </citation>
    <scope>NUCLEOTIDE SEQUENCE [LARGE SCALE GENOMIC DNA]</scope>
    <source>
        <strain evidence="3 4">CCMR0081</strain>
    </source>
</reference>
<dbReference type="InterPro" id="IPR050961">
    <property type="entry name" value="BolA/IbaG_stress_morph_reg"/>
</dbReference>
<dbReference type="PANTHER" id="PTHR46229:SF2">
    <property type="entry name" value="BOLA-LIKE PROTEIN 1"/>
    <property type="match status" value="1"/>
</dbReference>
<comment type="caution">
    <text evidence="3">The sequence shown here is derived from an EMBL/GenBank/DDBJ whole genome shotgun (WGS) entry which is preliminary data.</text>
</comment>
<sequence length="83" mass="9093">MIPANQVEQLIKAKLPDAQVTIQDLTGTQDHYQATIVSTSFEGLNLVKQHQLVYGSVNAAMVTGDLHALTLKTFTPEEWAQQG</sequence>
<dbReference type="PANTHER" id="PTHR46229">
    <property type="entry name" value="BOLA TRANSCRIPTION REGULATOR"/>
    <property type="match status" value="1"/>
</dbReference>
<dbReference type="SUPFAM" id="SSF82657">
    <property type="entry name" value="BolA-like"/>
    <property type="match status" value="1"/>
</dbReference>
<dbReference type="Pfam" id="PF01722">
    <property type="entry name" value="BolA"/>
    <property type="match status" value="1"/>
</dbReference>
<dbReference type="PIRSF" id="PIRSF003113">
    <property type="entry name" value="BolA"/>
    <property type="match status" value="1"/>
</dbReference>
<evidence type="ECO:0000256" key="2">
    <source>
        <dbReference type="RuleBase" id="RU003860"/>
    </source>
</evidence>
<dbReference type="InterPro" id="IPR036065">
    <property type="entry name" value="BolA-like_sf"/>
</dbReference>
<dbReference type="RefSeq" id="WP_163671395.1">
    <property type="nucleotide sequence ID" value="NZ_QXHD01000004.1"/>
</dbReference>
<keyword evidence="4" id="KW-1185">Reference proteome</keyword>
<dbReference type="AlphaFoldDB" id="A0A6M0RU51"/>
<evidence type="ECO:0000256" key="1">
    <source>
        <dbReference type="ARBA" id="ARBA00005578"/>
    </source>
</evidence>
<gene>
    <name evidence="3" type="ORF">DXZ20_29915</name>
</gene>
<dbReference type="InterPro" id="IPR002634">
    <property type="entry name" value="BolA"/>
</dbReference>
<name>A0A6M0RU51_9CYAN</name>
<evidence type="ECO:0000313" key="4">
    <source>
        <dbReference type="Proteomes" id="UP000481033"/>
    </source>
</evidence>
<evidence type="ECO:0000313" key="3">
    <source>
        <dbReference type="EMBL" id="NEZ59785.1"/>
    </source>
</evidence>
<dbReference type="EMBL" id="QXHD01000004">
    <property type="protein sequence ID" value="NEZ59785.1"/>
    <property type="molecule type" value="Genomic_DNA"/>
</dbReference>
<dbReference type="Proteomes" id="UP000481033">
    <property type="component" value="Unassembled WGS sequence"/>
</dbReference>
<organism evidence="3 4">
    <name type="scientific">Adonisia turfae CCMR0081</name>
    <dbReference type="NCBI Taxonomy" id="2292702"/>
    <lineage>
        <taxon>Bacteria</taxon>
        <taxon>Bacillati</taxon>
        <taxon>Cyanobacteriota</taxon>
        <taxon>Adonisia</taxon>
        <taxon>Adonisia turfae</taxon>
    </lineage>
</organism>
<protein>
    <submittedName>
        <fullName evidence="3">BolA family transcriptional regulator</fullName>
    </submittedName>
</protein>
<accession>A0A6M0RU51</accession>
<comment type="similarity">
    <text evidence="1 2">Belongs to the BolA/IbaG family.</text>
</comment>